<dbReference type="InterPro" id="IPR036412">
    <property type="entry name" value="HAD-like_sf"/>
</dbReference>
<gene>
    <name evidence="2" type="ORF">Pla123a_31200</name>
</gene>
<dbReference type="PROSITE" id="PS51257">
    <property type="entry name" value="PROKAR_LIPOPROTEIN"/>
    <property type="match status" value="1"/>
</dbReference>
<dbReference type="CDD" id="cd01427">
    <property type="entry name" value="HAD_like"/>
    <property type="match status" value="1"/>
</dbReference>
<evidence type="ECO:0000313" key="2">
    <source>
        <dbReference type="EMBL" id="TWT75610.1"/>
    </source>
</evidence>
<dbReference type="InterPro" id="IPR023214">
    <property type="entry name" value="HAD_sf"/>
</dbReference>
<accession>A0A5C5YL21</accession>
<dbReference type="OrthoDB" id="9799365at2"/>
<dbReference type="EMBL" id="SJPO01000007">
    <property type="protein sequence ID" value="TWT75610.1"/>
    <property type="molecule type" value="Genomic_DNA"/>
</dbReference>
<protein>
    <submittedName>
        <fullName evidence="2">Haloacid dehalogenase-like hydrolase</fullName>
    </submittedName>
</protein>
<keyword evidence="3" id="KW-1185">Reference proteome</keyword>
<proteinExistence type="predicted"/>
<dbReference type="GO" id="GO:0016787">
    <property type="term" value="F:hydrolase activity"/>
    <property type="evidence" value="ECO:0007669"/>
    <property type="project" value="UniProtKB-KW"/>
</dbReference>
<keyword evidence="2" id="KW-0378">Hydrolase</keyword>
<name>A0A5C5YL21_9BACT</name>
<dbReference type="AlphaFoldDB" id="A0A5C5YL21"/>
<dbReference type="Gene3D" id="3.40.50.1000">
    <property type="entry name" value="HAD superfamily/HAD-like"/>
    <property type="match status" value="1"/>
</dbReference>
<evidence type="ECO:0000313" key="3">
    <source>
        <dbReference type="Proteomes" id="UP000318478"/>
    </source>
</evidence>
<sequence precursor="true">MSKISLTTASLWIACAAASSAAESLPSWNDSPAKQAIVNFVERVTTEGSPDYVPPAERIATFDNDGCLWSEQPAYFQLFFAIDRVRATAGDHPEWQTEEAFASVLKGDLKAVAASGEKGLMQLVAATHAGMTTEEFTAEVSAWMAEATHPQTGKRYTEMVFQPMLELLDYLRANGFKTFIVSGGGIEFIRPWAEATYGIPPEQVVGSSLKMKYEVRDGTPVILKLAEIDLIDDKAGKPVGIQGHIGRRPIFAAGNSDGDFQMLEWTTAGEGPRFGMIVHHTDADREWAYDRDSHVGQLDRALDAAPDRGWNVVDMKQDWGVIYPE</sequence>
<evidence type="ECO:0000256" key="1">
    <source>
        <dbReference type="SAM" id="SignalP"/>
    </source>
</evidence>
<feature type="chain" id="PRO_5022978097" evidence="1">
    <location>
        <begin position="22"/>
        <end position="325"/>
    </location>
</feature>
<reference evidence="2 3" key="1">
    <citation type="submission" date="2019-02" db="EMBL/GenBank/DDBJ databases">
        <title>Deep-cultivation of Planctomycetes and their phenomic and genomic characterization uncovers novel biology.</title>
        <authorList>
            <person name="Wiegand S."/>
            <person name="Jogler M."/>
            <person name="Boedeker C."/>
            <person name="Pinto D."/>
            <person name="Vollmers J."/>
            <person name="Rivas-Marin E."/>
            <person name="Kohn T."/>
            <person name="Peeters S.H."/>
            <person name="Heuer A."/>
            <person name="Rast P."/>
            <person name="Oberbeckmann S."/>
            <person name="Bunk B."/>
            <person name="Jeske O."/>
            <person name="Meyerdierks A."/>
            <person name="Storesund J.E."/>
            <person name="Kallscheuer N."/>
            <person name="Luecker S."/>
            <person name="Lage O.M."/>
            <person name="Pohl T."/>
            <person name="Merkel B.J."/>
            <person name="Hornburger P."/>
            <person name="Mueller R.-W."/>
            <person name="Bruemmer F."/>
            <person name="Labrenz M."/>
            <person name="Spormann A.M."/>
            <person name="Op Den Camp H."/>
            <person name="Overmann J."/>
            <person name="Amann R."/>
            <person name="Jetten M.S.M."/>
            <person name="Mascher T."/>
            <person name="Medema M.H."/>
            <person name="Devos D.P."/>
            <person name="Kaster A.-K."/>
            <person name="Ovreas L."/>
            <person name="Rohde M."/>
            <person name="Galperin M.Y."/>
            <person name="Jogler C."/>
        </authorList>
    </citation>
    <scope>NUCLEOTIDE SEQUENCE [LARGE SCALE GENOMIC DNA]</scope>
    <source>
        <strain evidence="2 3">Pla123a</strain>
    </source>
</reference>
<dbReference type="InterPro" id="IPR050582">
    <property type="entry name" value="HAD-like_SerB"/>
</dbReference>
<keyword evidence="1" id="KW-0732">Signal</keyword>
<comment type="caution">
    <text evidence="2">The sequence shown here is derived from an EMBL/GenBank/DDBJ whole genome shotgun (WGS) entry which is preliminary data.</text>
</comment>
<dbReference type="RefSeq" id="WP_146588517.1">
    <property type="nucleotide sequence ID" value="NZ_SJPO01000007.1"/>
</dbReference>
<dbReference type="Pfam" id="PF12710">
    <property type="entry name" value="HAD"/>
    <property type="match status" value="1"/>
</dbReference>
<dbReference type="SUPFAM" id="SSF56784">
    <property type="entry name" value="HAD-like"/>
    <property type="match status" value="1"/>
</dbReference>
<organism evidence="2 3">
    <name type="scientific">Posidoniimonas polymericola</name>
    <dbReference type="NCBI Taxonomy" id="2528002"/>
    <lineage>
        <taxon>Bacteria</taxon>
        <taxon>Pseudomonadati</taxon>
        <taxon>Planctomycetota</taxon>
        <taxon>Planctomycetia</taxon>
        <taxon>Pirellulales</taxon>
        <taxon>Lacipirellulaceae</taxon>
        <taxon>Posidoniimonas</taxon>
    </lineage>
</organism>
<dbReference type="PANTHER" id="PTHR43344">
    <property type="entry name" value="PHOSPHOSERINE PHOSPHATASE"/>
    <property type="match status" value="1"/>
</dbReference>
<feature type="signal peptide" evidence="1">
    <location>
        <begin position="1"/>
        <end position="21"/>
    </location>
</feature>
<dbReference type="Proteomes" id="UP000318478">
    <property type="component" value="Unassembled WGS sequence"/>
</dbReference>